<dbReference type="FunFam" id="3.30.300.30:FF:000010">
    <property type="entry name" value="Enterobactin synthetase component F"/>
    <property type="match status" value="2"/>
</dbReference>
<dbReference type="InterPro" id="IPR001242">
    <property type="entry name" value="Condensation_dom"/>
</dbReference>
<feature type="domain" description="Carrier" evidence="5">
    <location>
        <begin position="4141"/>
        <end position="4218"/>
    </location>
</feature>
<dbReference type="PATRIC" id="fig|1445510.3.peg.2071"/>
<dbReference type="PROSITE" id="PS00455">
    <property type="entry name" value="AMP_BINDING"/>
    <property type="match status" value="3"/>
</dbReference>
<dbReference type="Gene3D" id="3.30.559.30">
    <property type="entry name" value="Nonribosomal peptide synthetase, condensation domain"/>
    <property type="match status" value="5"/>
</dbReference>
<dbReference type="InterPro" id="IPR044894">
    <property type="entry name" value="TubC_N_sf"/>
</dbReference>
<dbReference type="Gene3D" id="3.30.559.10">
    <property type="entry name" value="Chloramphenicol acetyltransferase-like domain"/>
    <property type="match status" value="5"/>
</dbReference>
<dbReference type="Proteomes" id="UP000032266">
    <property type="component" value="Chromosome"/>
</dbReference>
<keyword evidence="2" id="KW-0596">Phosphopantetheine</keyword>
<dbReference type="Gene3D" id="1.10.10.1830">
    <property type="entry name" value="Non-ribosomal peptide synthase, adenylation domain"/>
    <property type="match status" value="1"/>
</dbReference>
<dbReference type="PROSITE" id="PS00012">
    <property type="entry name" value="PHOSPHOPANTETHEINE"/>
    <property type="match status" value="3"/>
</dbReference>
<dbReference type="Pfam" id="PF00550">
    <property type="entry name" value="PP-binding"/>
    <property type="match status" value="3"/>
</dbReference>
<evidence type="ECO:0000313" key="7">
    <source>
        <dbReference type="Proteomes" id="UP000032266"/>
    </source>
</evidence>
<dbReference type="Gene3D" id="1.10.1200.10">
    <property type="entry name" value="ACP-like"/>
    <property type="match status" value="3"/>
</dbReference>
<dbReference type="GO" id="GO:0004467">
    <property type="term" value="F:long-chain fatty acid-CoA ligase activity"/>
    <property type="evidence" value="ECO:0007669"/>
    <property type="project" value="UniProtKB-EC"/>
</dbReference>
<dbReference type="PANTHER" id="PTHR45527">
    <property type="entry name" value="NONRIBOSOMAL PEPTIDE SYNTHETASE"/>
    <property type="match status" value="1"/>
</dbReference>
<dbReference type="NCBIfam" id="TIGR01733">
    <property type="entry name" value="AA-adenyl-dom"/>
    <property type="match status" value="3"/>
</dbReference>
<dbReference type="GO" id="GO:0031177">
    <property type="term" value="F:phosphopantetheine binding"/>
    <property type="evidence" value="ECO:0007669"/>
    <property type="project" value="InterPro"/>
</dbReference>
<dbReference type="InterPro" id="IPR023213">
    <property type="entry name" value="CAT-like_dom_sf"/>
</dbReference>
<evidence type="ECO:0000259" key="5">
    <source>
        <dbReference type="PROSITE" id="PS50075"/>
    </source>
</evidence>
<dbReference type="Pfam" id="PF13193">
    <property type="entry name" value="AMP-binding_C"/>
    <property type="match status" value="3"/>
</dbReference>
<dbReference type="STRING" id="1445510.YC6258_02112"/>
<dbReference type="HOGENOM" id="CLU_000022_11_3_6"/>
<dbReference type="Pfam" id="PF00501">
    <property type="entry name" value="AMP-binding"/>
    <property type="match status" value="3"/>
</dbReference>
<dbReference type="FunFam" id="3.30.300.30:FF:000015">
    <property type="entry name" value="Nonribosomal peptide synthase SidD"/>
    <property type="match status" value="1"/>
</dbReference>
<dbReference type="FunFam" id="3.40.50.980:FF:000001">
    <property type="entry name" value="Non-ribosomal peptide synthetase"/>
    <property type="match status" value="3"/>
</dbReference>
<dbReference type="Gene3D" id="3.30.300.30">
    <property type="match status" value="3"/>
</dbReference>
<dbReference type="CDD" id="cd19531">
    <property type="entry name" value="LCL_NRPS-like"/>
    <property type="match status" value="1"/>
</dbReference>
<dbReference type="InterPro" id="IPR010060">
    <property type="entry name" value="NRPS_synth"/>
</dbReference>
<dbReference type="FunFam" id="3.40.50.980:FF:000002">
    <property type="entry name" value="Enterobactin synthetase component F"/>
    <property type="match status" value="1"/>
</dbReference>
<dbReference type="InterPro" id="IPR045851">
    <property type="entry name" value="AMP-bd_C_sf"/>
</dbReference>
<dbReference type="InterPro" id="IPR041464">
    <property type="entry name" value="TubC_N"/>
</dbReference>
<dbReference type="InterPro" id="IPR000873">
    <property type="entry name" value="AMP-dep_synth/lig_dom"/>
</dbReference>
<evidence type="ECO:0000256" key="2">
    <source>
        <dbReference type="ARBA" id="ARBA00022450"/>
    </source>
</evidence>
<keyword evidence="4" id="KW-0677">Repeat</keyword>
<dbReference type="GO" id="GO:0043041">
    <property type="term" value="P:amino acid activation for nonribosomal peptide biosynthetic process"/>
    <property type="evidence" value="ECO:0007669"/>
    <property type="project" value="TreeGrafter"/>
</dbReference>
<dbReference type="SMART" id="SM00823">
    <property type="entry name" value="PKS_PP"/>
    <property type="match status" value="3"/>
</dbReference>
<dbReference type="InterPro" id="IPR010071">
    <property type="entry name" value="AA_adenyl_dom"/>
</dbReference>
<dbReference type="PROSITE" id="PS50075">
    <property type="entry name" value="CARRIER"/>
    <property type="match status" value="3"/>
</dbReference>
<proteinExistence type="predicted"/>
<dbReference type="Pfam" id="PF00668">
    <property type="entry name" value="Condensation"/>
    <property type="match status" value="5"/>
</dbReference>
<keyword evidence="6" id="KW-0436">Ligase</keyword>
<dbReference type="GO" id="GO:0005737">
    <property type="term" value="C:cytoplasm"/>
    <property type="evidence" value="ECO:0007669"/>
    <property type="project" value="TreeGrafter"/>
</dbReference>
<dbReference type="NCBIfam" id="NF003417">
    <property type="entry name" value="PRK04813.1"/>
    <property type="match status" value="3"/>
</dbReference>
<dbReference type="EC" id="6.2.1.3" evidence="6"/>
<keyword evidence="7" id="KW-1185">Reference proteome</keyword>
<dbReference type="InterPro" id="IPR020845">
    <property type="entry name" value="AMP-binding_CS"/>
</dbReference>
<gene>
    <name evidence="6" type="ORF">YC6258_02112</name>
</gene>
<dbReference type="CDD" id="cd17643">
    <property type="entry name" value="A_NRPS_Cytc1-like"/>
    <property type="match status" value="1"/>
</dbReference>
<sequence length="4240" mass="471993">MNMFDLLAKLHQQHIKVTAEDGQLKLDAPKGAMTPELLQQIKDHKADILAYLQSSSQQDNRIEVVDRGVPLPLSFAQQRLWLVDQMEGGSSHYNVCSAFEVDGGFDVALARQAFQSIIDRHETLRTVFVADEQHGALQVIREDYEFELLTLDFSGSARADSHELITEKVLAEAAYQFDLQHDLMLRIRYLQFAGQQGVLLFNIHHIASDAWSLGVLVNEFAECYRALAGATAPQLPVLAIQYADYAVWQRQWLSGERLQQQLDYWKTQLVDLPQVHSLPLDFPRPAQQTYRGVSHIEPVADEVYQQLTQLARSHKATLFMVLHAAFSVLLARHGHSSDVVIGTPVANRLQKSLEHLIGFFVNNLVLRVDCTDNCSFTELLARVKDINLKAQSHQDVQFDQVVEQQKPERSNQYTPLFQIMLSMNNNDSFELTLPDCRLAALHPDEIETRYELILYAVEEHNRLSFNWVYNKALFKADTIHRLAGHLNRLLSDIGRHPETPIYQLAMLNDAEQQQLQDFSQGSVPQALIHEAEPISVLTQFEQQAAATPEACAAVCGEMRLSYGELNQQANQLARRMQLQGVKAGDRVGLYLPRSIRLPVAILAVFKLGAAYVALEPSYPRARLHYMLADSGATLVLSQTSLPYTDERPQQIPVLAVDDHASGAALSGDNLPAVDPGALAYVVYTSGTTGQPKGVAVSQTNLAAYVSALLSVYPVPQGLRYGLLSTVATDLGNTALYTCLMHGGELHLIDDDTATDAQAFMAYLRQQQLAFLKLTPNHFNALFATEEIDATLPLQWLFVGGEASHGETVSKLRRLAGSGCRVVNHYGPSETTVGATTYALTADQQDAVVPIGRPLPHACTWVLDHHRQPVPQGCIGELYIGGDGVAQGYLNQPELTAQRFVDNPLGDGKLYRTGDLVRYLPTGELEFIGRVDAQVKIRGYRIELGEIEQQLAAIDGVRAAVAVILEDDSGAKKIAAYVVMNGEPAGDVEVMREALAQMLPDYMIPATFTFLPQLPLTANGKVDRKALPDPDEHATGTQYVAAQNEIEQQLVDIWARVLKADTATLSTTANFFESGGDSILSILMISQAVKAGLVLSPKLLINYQTIQTLAPHVKRKNAPQVQPATDNASKGEQPLLPVQHRFFECEIEPHHYNQSVLITTPAGFSLEQLRHVVSWLVRKHDVLRLGFERRQQGWHGHYVPVSEETMQATVRHIRVPSLATDALSNTLDEIQQSLVLDSAPLIRFVWLTTADNAAGRLLIVAHHLVVDGVSWRILLADMELLMQQADNHEALQRWQAQKTTSYQQWAQQLQRYAGSPRAADRRARWQRILQADAPLSLATRDDAGHGHHGEAGEHRFTLSPELTVLLLKQVPRRYRSNIHEVLLTALYLGLSQWADVDTLRIDLEGHGRETGLADLGEDLDLSQTVGWFTSVYPMLLSADRYDLAAALSAVKDQLRLIDHGGLEFGIFKYLLRDEAFVRCPASPVIFNYLGQFDQSLADDSAFALTTESSGCEISPRRPLAYELNISAVIVEQTLQFSILFDRQRFTDASVAQLNSAVESALHSLIDHCLSIPEGTCSAADFPLAHQAEPGLQQVQLNALRTAGYQLLPQSPESARESDSGTGINTVVDIYPVTAMQRGLLFHSAVEGGAYVSQLVMTLKGDLNLEYFRRAWQSVVSRHAIFRTFFIGLDAAAAFQVVTQAAQLPFQQEDLSQLPADKQQAVLERLVAEDKQHGFDLQQAPLMRVNVWKLGPQHFQVLWSRHHALSDGWSSQQVFEEVTATYQSLLQQQSLQLPEPPPYRNYIAWLQQQNVTAARDFWRRYLQPVNAPTRIGVAGVAVNGDETGLGREILQLDAALSEAMATLARQSRTTVSTVVQAAWAYLLYRYSGENRVTFGETVSGRPADLDGVETMVGLFINSLPVSVELLPQSTVQNWLQALHQASIERSEHGFVPLADIQQLSSLSNHSELFSSLIVFESYPGEQGGDDMADNGSGLQLESVYTDEYTHYDLTLCVEPGAAIEFRLEYQRHRYAPVIIQQMLTHLQRILHQLVAAPDARIADIELLSADEQRLQLQQWNSPQVQYAGAATIHERFQALAAQYPQRLAAVHNDDSISYGELDQYANRLAGYLRAQGIGKGSLVAIYAYRSVHFLAAILATMKAGGAYVPLDPVNPPERIRYMLEDSASAVVITQSALLERIDNADAINIFCLDRDQSRLSTCSDETPVVEVGADDPAYMIYTSGSTGRPKGALVHHAGALNHIDAEFDVLNFMSADRQLLPKNFLLSAASSSDVSVWQFLAPVISGGHTVVLDDMTDFAGLMQMLQQHRVHLIQCAPVLLQLLVEYVADLPPAQRELPDLQWMMCIAEAAPVKLVNRWLSLYPDIPIMNGYGPSEASDDITYYIVDKPLPDSERNILIGKPLPNLTAYIVDPQLRLQPLGVPGELCISGVGVGPGYWRNPEKTGSSFVSNPFCADGNPYQVHGDRIYRTGDLARWLPDGNLEFMGRLDNQTKVRGFRIELGEVEAHLARLSGIGEVAVLVRKDSQGNNTLAAYIVCRSQPPLTVQHIRDQLSQSLPDYMIPATFTFMDRMPLTPADKIDRAALPEPTVELREDFIAPAGEKEIKLAKIWQELLGMAQVSSNDNFFACGGDSILTIQLVSRAQRVGVNITPRQVLESTSLAALAAAGSDERRIDAPQYPITGQQLWLPVQRRWLAGDQTDMQHYNQSFLLRPPAGFEVGHLQQILTALYKKHDVLRLSIQPAAGVYCPFQSTLIHDAIGQESIAGLAATDKETRLRQICEHVQTTLSWADNRLLRAVLIDADRDEERRLLLVIHHMIVDGVSWRIIKADFEQAWQQLQAGQSIDLGPKTSSFQQWAGALYRYAETGISQTEREYWEAQQNTRVTPLPIDQQSDDNTMAAAAELRFELDREVSAELEGQCHQAYRTRSDHLIMAAIVRALNLWFGLSRIKVELEGHGRFDQLDQLDVSETVGWFTSQYPLVFDTRNDCNVAELITSVKETLNAVPNDGIAYGLLFGDQPVDDVQISYNNLGKVDTTAAAGEAFGIATEAYDNDVSPRRQREYPLSFSVKTEAGILSLTIHYNRHEYRVDTIDVLGAQIIRTLTGLVGHCRSRQSRYFTPSDFPLLPVTQEQLRTWQQSYPQLRKLYPATAMQRGMLFHSALDASAYCSQLDLRLNGPLETEAFRQAWRAVIRRHDIFRTAFVGSEHHQLVVQDAEMPWTEQDWRQLSSAQQDQQFAAYQQADKARGFDETQIPLMRMSLFRLEDNVYRLLWSNHHVLMDGWSLPTVFAQVMEYYQAGLSDPESTVSLVPQAQYEDYIGWLQRQDKNAAEGFWRSYLASLETPTHLSLPAATTISDESSGECRLDLPAALTAQLQQRARQHRTTLNILMQAAWSYLLHCYSGEDLVLFGETVAGRPGDLNGVEDIVGLFINSLPVKVDFSSDMTIADWLQALHHDSSSRSDHGFLSLPEIQNLSPLGNGVSLFETLLVFENFPVASQLQDQSILTVSDVLADEQTNFDLTLVIYAGDTLALNLRYQPQTHDHTAVQTLLRHFAGILESLADPQRLKLSELTMLDPEETRWLLDPALRPAAHRPADSEQRLGDVARRAAEQPLQSLFEQQVERTPAAIAVVCEGESLSYQALNERANQLAAELRTHALPPDALVGICLERSVDMVVAILAVLKAGAAYVPLDPHYPRERLDYIVSDSGMTLLLTETRLTERFSEQSSLTLICSDQDEVQQRLRQHPAGNPESLPGAGSHDLAYIIYTSGSTGQPKGVMVEHGNVHRLMQVAQLDFEFNADDVWTLFHSFAFDFSVWEIWGALSSGARLVVVPKTVAQSTEEFYQLLAREQVTVLNQTPTAFEQLCRMDELRPQPLALRYVIFGGEALKLESLRSWIGRHGDSQPALINMYGITETTVHVTWRRITAADIRNGRGSPIGYPLADLRVYILDAHQRPVPVGCVGEIYVAGAGVTRGYLHRPELTAERFVNSPFAAGETLYRTGDLGRWLASGEIDYVGRIDHQVKIRGFRIEPGEIEQHIMALDCVNSALVTVHNQASLVAYLTPAQSHRAEPAQQPELIAEVRAALRQSLPEHMQPTFYVVIAAFPLTAHGKIDTRALPQPDIGGLQQSYRQPAEGCEQTLAELWAGLLDIDADKISADAHFFELGGHSLLLIKAAAAIRDVFAVVLSLREILENPRLNELAAVIYQHRLTQQITMDNDDALQADEVETVI</sequence>
<dbReference type="GO" id="GO:0044550">
    <property type="term" value="P:secondary metabolite biosynthetic process"/>
    <property type="evidence" value="ECO:0007669"/>
    <property type="project" value="UniProtKB-ARBA"/>
</dbReference>
<dbReference type="SUPFAM" id="SSF52777">
    <property type="entry name" value="CoA-dependent acyltransferases"/>
    <property type="match status" value="10"/>
</dbReference>
<dbReference type="InterPro" id="IPR006162">
    <property type="entry name" value="Ppantetheine_attach_site"/>
</dbReference>
<dbReference type="SUPFAM" id="SSF56801">
    <property type="entry name" value="Acetyl-CoA synthetase-like"/>
    <property type="match status" value="3"/>
</dbReference>
<dbReference type="RefSeq" id="WP_044616744.1">
    <property type="nucleotide sequence ID" value="NZ_CP007142.1"/>
</dbReference>
<dbReference type="KEGG" id="gsn:YC6258_02112"/>
<keyword evidence="3" id="KW-0597">Phosphoprotein</keyword>
<comment type="cofactor">
    <cofactor evidence="1">
        <name>pantetheine 4'-phosphate</name>
        <dbReference type="ChEBI" id="CHEBI:47942"/>
    </cofactor>
</comment>
<dbReference type="InterPro" id="IPR009081">
    <property type="entry name" value="PP-bd_ACP"/>
</dbReference>
<feature type="domain" description="Carrier" evidence="5">
    <location>
        <begin position="2610"/>
        <end position="2684"/>
    </location>
</feature>
<dbReference type="Gene3D" id="3.40.50.980">
    <property type="match status" value="6"/>
</dbReference>
<dbReference type="InterPro" id="IPR025110">
    <property type="entry name" value="AMP-bd_C"/>
</dbReference>
<feature type="domain" description="Carrier" evidence="5">
    <location>
        <begin position="1040"/>
        <end position="1116"/>
    </location>
</feature>
<dbReference type="EMBL" id="CP007142">
    <property type="protein sequence ID" value="AJQ94154.1"/>
    <property type="molecule type" value="Genomic_DNA"/>
</dbReference>
<dbReference type="CDD" id="cd19534">
    <property type="entry name" value="E_NRPS"/>
    <property type="match status" value="1"/>
</dbReference>
<dbReference type="SUPFAM" id="SSF47336">
    <property type="entry name" value="ACP-like"/>
    <property type="match status" value="3"/>
</dbReference>
<accession>A0A0C5VUT5</accession>
<dbReference type="CDD" id="cd19543">
    <property type="entry name" value="DCL_NRPS"/>
    <property type="match status" value="2"/>
</dbReference>
<dbReference type="FunFam" id="3.40.50.12780:FF:000012">
    <property type="entry name" value="Non-ribosomal peptide synthetase"/>
    <property type="match status" value="1"/>
</dbReference>
<dbReference type="FunFam" id="2.30.38.10:FF:000001">
    <property type="entry name" value="Non-ribosomal peptide synthetase PvdI"/>
    <property type="match status" value="1"/>
</dbReference>
<dbReference type="NCBIfam" id="TIGR01720">
    <property type="entry name" value="NRPS-para261"/>
    <property type="match status" value="2"/>
</dbReference>
<protein>
    <submittedName>
        <fullName evidence="6">Non-ribosomal peptide synthetase modules-related protein</fullName>
        <ecNumber evidence="6">6.2.1.3</ecNumber>
    </submittedName>
</protein>
<organism evidence="6 7">
    <name type="scientific">Gynuella sunshinyii YC6258</name>
    <dbReference type="NCBI Taxonomy" id="1445510"/>
    <lineage>
        <taxon>Bacteria</taxon>
        <taxon>Pseudomonadati</taxon>
        <taxon>Pseudomonadota</taxon>
        <taxon>Gammaproteobacteria</taxon>
        <taxon>Oceanospirillales</taxon>
        <taxon>Saccharospirillaceae</taxon>
        <taxon>Gynuella</taxon>
    </lineage>
</organism>
<dbReference type="Pfam" id="PF18563">
    <property type="entry name" value="TubC_N"/>
    <property type="match status" value="1"/>
</dbReference>
<dbReference type="InterPro" id="IPR036736">
    <property type="entry name" value="ACP-like_sf"/>
</dbReference>
<name>A0A0C5VUT5_9GAMM</name>
<dbReference type="CDD" id="cd05930">
    <property type="entry name" value="A_NRPS"/>
    <property type="match status" value="2"/>
</dbReference>
<evidence type="ECO:0000313" key="6">
    <source>
        <dbReference type="EMBL" id="AJQ94154.1"/>
    </source>
</evidence>
<evidence type="ECO:0000256" key="4">
    <source>
        <dbReference type="ARBA" id="ARBA00022737"/>
    </source>
</evidence>
<reference evidence="6 7" key="1">
    <citation type="submission" date="2014-01" db="EMBL/GenBank/DDBJ databases">
        <title>Full genme sequencing of cellulolytic bacterium Gynuella sunshinyii YC6258T gen. nov., sp. nov.</title>
        <authorList>
            <person name="Khan H."/>
            <person name="Chung E.J."/>
            <person name="Chung Y.R."/>
        </authorList>
    </citation>
    <scope>NUCLEOTIDE SEQUENCE [LARGE SCALE GENOMIC DNA]</scope>
    <source>
        <strain evidence="6 7">YC6258</strain>
    </source>
</reference>
<evidence type="ECO:0000256" key="3">
    <source>
        <dbReference type="ARBA" id="ARBA00022553"/>
    </source>
</evidence>
<dbReference type="InterPro" id="IPR020806">
    <property type="entry name" value="PKS_PP-bd"/>
</dbReference>
<dbReference type="PANTHER" id="PTHR45527:SF1">
    <property type="entry name" value="FATTY ACID SYNTHASE"/>
    <property type="match status" value="1"/>
</dbReference>
<evidence type="ECO:0000256" key="1">
    <source>
        <dbReference type="ARBA" id="ARBA00001957"/>
    </source>
</evidence>
<dbReference type="Gene3D" id="2.30.38.10">
    <property type="entry name" value="Luciferase, Domain 3"/>
    <property type="match status" value="3"/>
</dbReference>
<dbReference type="OrthoDB" id="9757559at2"/>